<feature type="non-terminal residue" evidence="1">
    <location>
        <position position="1"/>
    </location>
</feature>
<evidence type="ECO:0000313" key="1">
    <source>
        <dbReference type="EMBL" id="SVD77814.1"/>
    </source>
</evidence>
<sequence>PVTEPAEGQVLKAHGGVGSKYALFWAADNSTEAGAIDGNIIGDNAGNQDVTLMFDGTTGDQTLSWADDTQILSFSEPIRLPVMKPLYFSTTGNKILSHSADYDLGIISAGVLKVDAVGDMLIESDGNIKLYIDKSDNASPFVFGIYQETGEIAQFDESGNLQIDGQLQIGEGSFMTATTNSVTFANGATIVNNSADLVTITEATTALSGALTLGTDLAVAHGGTGASTLTDGGVLLGSGTSAITAMAVLADGEMLVGDGATDPVIE</sequence>
<proteinExistence type="predicted"/>
<dbReference type="AlphaFoldDB" id="A0A382Y3P3"/>
<organism evidence="1">
    <name type="scientific">marine metagenome</name>
    <dbReference type="NCBI Taxonomy" id="408172"/>
    <lineage>
        <taxon>unclassified sequences</taxon>
        <taxon>metagenomes</taxon>
        <taxon>ecological metagenomes</taxon>
    </lineage>
</organism>
<dbReference type="EMBL" id="UINC01172639">
    <property type="protein sequence ID" value="SVD77814.1"/>
    <property type="molecule type" value="Genomic_DNA"/>
</dbReference>
<protein>
    <submittedName>
        <fullName evidence="1">Uncharacterized protein</fullName>
    </submittedName>
</protein>
<accession>A0A382Y3P3</accession>
<name>A0A382Y3P3_9ZZZZ</name>
<reference evidence="1" key="1">
    <citation type="submission" date="2018-05" db="EMBL/GenBank/DDBJ databases">
        <authorList>
            <person name="Lanie J.A."/>
            <person name="Ng W.-L."/>
            <person name="Kazmierczak K.M."/>
            <person name="Andrzejewski T.M."/>
            <person name="Davidsen T.M."/>
            <person name="Wayne K.J."/>
            <person name="Tettelin H."/>
            <person name="Glass J.I."/>
            <person name="Rusch D."/>
            <person name="Podicherti R."/>
            <person name="Tsui H.-C.T."/>
            <person name="Winkler M.E."/>
        </authorList>
    </citation>
    <scope>NUCLEOTIDE SEQUENCE</scope>
</reference>
<feature type="non-terminal residue" evidence="1">
    <location>
        <position position="266"/>
    </location>
</feature>
<gene>
    <name evidence="1" type="ORF">METZ01_LOCUS430668</name>
</gene>